<name>A0A150IT95_9EURY</name>
<reference evidence="1 2" key="1">
    <citation type="journal article" date="2016" name="ISME J.">
        <title>Chasing the elusive Euryarchaeota class WSA2: genomes reveal a uniquely fastidious methyl-reducing methanogen.</title>
        <authorList>
            <person name="Nobu M.K."/>
            <person name="Narihiro T."/>
            <person name="Kuroda K."/>
            <person name="Mei R."/>
            <person name="Liu W.T."/>
        </authorList>
    </citation>
    <scope>NUCLEOTIDE SEQUENCE [LARGE SCALE GENOMIC DNA]</scope>
    <source>
        <strain evidence="1">U1lsi0528_Bin089</strain>
    </source>
</reference>
<comment type="caution">
    <text evidence="1">The sequence shown here is derived from an EMBL/GenBank/DDBJ whole genome shotgun (WGS) entry which is preliminary data.</text>
</comment>
<proteinExistence type="predicted"/>
<evidence type="ECO:0000313" key="1">
    <source>
        <dbReference type="EMBL" id="KYC48207.1"/>
    </source>
</evidence>
<sequence length="103" mass="11972">MVKIISEESTVSSLHDSKVGEYVGLFMANERVYYVSISRHGGKNNRGKSWMRDTYSGIVVWEREYEISEEQKAINSVKGIIDNNLNVELEVEFYKDMLNKMEE</sequence>
<gene>
    <name evidence="1" type="ORF">AMQ74_01617</name>
</gene>
<accession>A0A150IT95</accession>
<organism evidence="1 2">
    <name type="scientific">Candidatus Methanofastidiosum methylothiophilum</name>
    <dbReference type="NCBI Taxonomy" id="1705564"/>
    <lineage>
        <taxon>Archaea</taxon>
        <taxon>Methanobacteriati</taxon>
        <taxon>Methanobacteriota</taxon>
        <taxon>Stenosarchaea group</taxon>
        <taxon>Candidatus Methanofastidiosia</taxon>
        <taxon>Candidatus Methanofastidiosales</taxon>
        <taxon>Candidatus Methanofastidiosaceae</taxon>
        <taxon>Candidatus Methanofastidiosum</taxon>
    </lineage>
</organism>
<dbReference type="EMBL" id="LNGD01000143">
    <property type="protein sequence ID" value="KYC48207.1"/>
    <property type="molecule type" value="Genomic_DNA"/>
</dbReference>
<evidence type="ECO:0000313" key="2">
    <source>
        <dbReference type="Proteomes" id="UP000075578"/>
    </source>
</evidence>
<dbReference type="AlphaFoldDB" id="A0A150IT95"/>
<dbReference type="Proteomes" id="UP000075578">
    <property type="component" value="Unassembled WGS sequence"/>
</dbReference>
<protein>
    <submittedName>
        <fullName evidence="1">Uncharacterized protein</fullName>
    </submittedName>
</protein>